<sequence length="232" mass="25782">MAYIPIRIDFVDPGTQCTRIADNGRQHGFRTNTATILLDEATGKEYPFGPTCTHYMITDKSLLRGIPDFTTRDFTQEEGEGDGGTGGGSGGNVQAAHASNREKAMASAKRYIMLRMDRVANIPGIQSGIQYQPLAQIYAGFQQTRELSDSDINHIINLDRAPATPNIYRSDHLLDVYTAYTQLQRRIKETKPGTYRDFLTSVRDRSLLRGLKLSSAQIEKAGLKLHPKAFQG</sequence>
<dbReference type="EMBL" id="CP002287">
    <property type="protein sequence ID" value="ADP19645.1"/>
    <property type="molecule type" value="Genomic_DNA"/>
</dbReference>
<name>E3HRM6_ACHXA</name>
<feature type="region of interest" description="Disordered" evidence="1">
    <location>
        <begin position="73"/>
        <end position="100"/>
    </location>
</feature>
<feature type="compositionally biased region" description="Gly residues" evidence="1">
    <location>
        <begin position="82"/>
        <end position="91"/>
    </location>
</feature>
<organism evidence="2 3">
    <name type="scientific">Achromobacter xylosoxidans (strain A8)</name>
    <dbReference type="NCBI Taxonomy" id="762376"/>
    <lineage>
        <taxon>Bacteria</taxon>
        <taxon>Pseudomonadati</taxon>
        <taxon>Pseudomonadota</taxon>
        <taxon>Betaproteobacteria</taxon>
        <taxon>Burkholderiales</taxon>
        <taxon>Alcaligenaceae</taxon>
        <taxon>Achromobacter</taxon>
    </lineage>
</organism>
<gene>
    <name evidence="2" type="ordered locus">AXYL_06352</name>
</gene>
<dbReference type="KEGG" id="axy:AXYL_06352"/>
<dbReference type="eggNOG" id="ENOG5033Z6I">
    <property type="taxonomic scope" value="Bacteria"/>
</dbReference>
<reference evidence="2 3" key="1">
    <citation type="journal article" date="2011" name="J. Bacteriol.">
        <title>Complete genome sequence of the haloaromatic acid-degrading bacterium Achromobacter xylosoxidans A8.</title>
        <authorList>
            <person name="Strnad H."/>
            <person name="Ridl J."/>
            <person name="Paces J."/>
            <person name="Kolar M."/>
            <person name="Vlcek C."/>
            <person name="Paces V."/>
        </authorList>
    </citation>
    <scope>NUCLEOTIDE SEQUENCE [LARGE SCALE GENOMIC DNA]</scope>
    <source>
        <strain evidence="2 3">A8</strain>
    </source>
</reference>
<evidence type="ECO:0000256" key="1">
    <source>
        <dbReference type="SAM" id="MobiDB-lite"/>
    </source>
</evidence>
<accession>E3HRM6</accession>
<dbReference type="AlphaFoldDB" id="E3HRM6"/>
<dbReference type="Proteomes" id="UP000006876">
    <property type="component" value="Chromosome"/>
</dbReference>
<evidence type="ECO:0000313" key="2">
    <source>
        <dbReference type="EMBL" id="ADP19645.1"/>
    </source>
</evidence>
<proteinExistence type="predicted"/>
<dbReference type="HOGENOM" id="CLU_1092893_0_0_4"/>
<protein>
    <submittedName>
        <fullName evidence="2">Uncharacterized protein</fullName>
    </submittedName>
</protein>
<evidence type="ECO:0000313" key="3">
    <source>
        <dbReference type="Proteomes" id="UP000006876"/>
    </source>
</evidence>